<protein>
    <submittedName>
        <fullName evidence="2">Sensor domain-containing diguanylate cyclase</fullName>
        <ecNumber evidence="2">2.7.7.65</ecNumber>
    </submittedName>
</protein>
<comment type="caution">
    <text evidence="2">The sequence shown here is derived from an EMBL/GenBank/DDBJ whole genome shotgun (WGS) entry which is preliminary data.</text>
</comment>
<evidence type="ECO:0000313" key="3">
    <source>
        <dbReference type="Proteomes" id="UP001243195"/>
    </source>
</evidence>
<keyword evidence="2" id="KW-0808">Transferase</keyword>
<dbReference type="SUPFAM" id="SSF55073">
    <property type="entry name" value="Nucleotide cyclase"/>
    <property type="match status" value="1"/>
</dbReference>
<gene>
    <name evidence="2" type="ORF">RFH51_16390</name>
</gene>
<dbReference type="PANTHER" id="PTHR46663">
    <property type="entry name" value="DIGUANYLATE CYCLASE DGCT-RELATED"/>
    <property type="match status" value="1"/>
</dbReference>
<dbReference type="CDD" id="cd01949">
    <property type="entry name" value="GGDEF"/>
    <property type="match status" value="1"/>
</dbReference>
<dbReference type="SUPFAM" id="SSF55781">
    <property type="entry name" value="GAF domain-like"/>
    <property type="match status" value="1"/>
</dbReference>
<dbReference type="RefSeq" id="WP_004860917.1">
    <property type="nucleotide sequence ID" value="NZ_BBLI01000012.1"/>
</dbReference>
<keyword evidence="2" id="KW-0548">Nucleotidyltransferase</keyword>
<dbReference type="Pfam" id="PF13185">
    <property type="entry name" value="GAF_2"/>
    <property type="match status" value="1"/>
</dbReference>
<evidence type="ECO:0000313" key="2">
    <source>
        <dbReference type="EMBL" id="MDQ9073034.1"/>
    </source>
</evidence>
<dbReference type="SMART" id="SM00267">
    <property type="entry name" value="GGDEF"/>
    <property type="match status" value="1"/>
</dbReference>
<dbReference type="InterPro" id="IPR003018">
    <property type="entry name" value="GAF"/>
</dbReference>
<accession>A0AAW8JKJ7</accession>
<dbReference type="InterPro" id="IPR029016">
    <property type="entry name" value="GAF-like_dom_sf"/>
</dbReference>
<dbReference type="Gene3D" id="3.30.70.270">
    <property type="match status" value="1"/>
</dbReference>
<dbReference type="NCBIfam" id="TIGR00254">
    <property type="entry name" value="GGDEF"/>
    <property type="match status" value="1"/>
</dbReference>
<dbReference type="SMART" id="SM00065">
    <property type="entry name" value="GAF"/>
    <property type="match status" value="1"/>
</dbReference>
<name>A0AAW8JKJ7_9GAMM</name>
<proteinExistence type="predicted"/>
<dbReference type="InterPro" id="IPR052163">
    <property type="entry name" value="DGC-Regulatory_Protein"/>
</dbReference>
<dbReference type="GO" id="GO:0052621">
    <property type="term" value="F:diguanylate cyclase activity"/>
    <property type="evidence" value="ECO:0007669"/>
    <property type="project" value="UniProtKB-EC"/>
</dbReference>
<feature type="domain" description="GGDEF" evidence="1">
    <location>
        <begin position="206"/>
        <end position="339"/>
    </location>
</feature>
<sequence length="347" mass="39018">MPRSRLLTQKQLMSIIQLQIQIAKLGLDSKAVMATVVDKIQEMTNAKGVVIELPDGDEMLYSVVSQSAASLLGIRLKKNHSLSGLCYLQNEIFYSPDAENDPRIDPINRRKIEFRSMVVVPLAHVGEPLGVLKVYSEHLDGFGEQDIQILSLLAEQVAAAIYHSSRYGAEELYQLATRDSLTRLANRSLFRDRLHLSISQAKQDQHLMAILAIDMDGLKKINDQFGHRFGDEAIKEIARRLVNAVGKEDLVARLGGDEFAIILNHISEASEVVSATAHIEQLCSMPFEFEDKILQMSASIGSAVFPDEAQTIEKLQEMADLRMYKSKRERKNQRQLLLQQLSFSDQK</sequence>
<dbReference type="PROSITE" id="PS50887">
    <property type="entry name" value="GGDEF"/>
    <property type="match status" value="1"/>
</dbReference>
<organism evidence="2 3">
    <name type="scientific">Acinetobacter gerneri</name>
    <dbReference type="NCBI Taxonomy" id="202952"/>
    <lineage>
        <taxon>Bacteria</taxon>
        <taxon>Pseudomonadati</taxon>
        <taxon>Pseudomonadota</taxon>
        <taxon>Gammaproteobacteria</taxon>
        <taxon>Moraxellales</taxon>
        <taxon>Moraxellaceae</taxon>
        <taxon>Acinetobacter</taxon>
    </lineage>
</organism>
<dbReference type="InterPro" id="IPR029787">
    <property type="entry name" value="Nucleotide_cyclase"/>
</dbReference>
<dbReference type="GeneID" id="84208905"/>
<evidence type="ECO:0000259" key="1">
    <source>
        <dbReference type="PROSITE" id="PS50887"/>
    </source>
</evidence>
<dbReference type="InterPro" id="IPR043128">
    <property type="entry name" value="Rev_trsase/Diguanyl_cyclase"/>
</dbReference>
<dbReference type="Proteomes" id="UP001243195">
    <property type="component" value="Unassembled WGS sequence"/>
</dbReference>
<dbReference type="PANTHER" id="PTHR46663:SF2">
    <property type="entry name" value="GGDEF DOMAIN-CONTAINING PROTEIN"/>
    <property type="match status" value="1"/>
</dbReference>
<dbReference type="Pfam" id="PF00990">
    <property type="entry name" value="GGDEF"/>
    <property type="match status" value="1"/>
</dbReference>
<dbReference type="EMBL" id="JAVIDA010000032">
    <property type="protein sequence ID" value="MDQ9073034.1"/>
    <property type="molecule type" value="Genomic_DNA"/>
</dbReference>
<dbReference type="AlphaFoldDB" id="A0AAW8JKJ7"/>
<dbReference type="InterPro" id="IPR000160">
    <property type="entry name" value="GGDEF_dom"/>
</dbReference>
<dbReference type="Gene3D" id="3.30.450.40">
    <property type="match status" value="1"/>
</dbReference>
<reference evidence="2" key="1">
    <citation type="submission" date="2023-08" db="EMBL/GenBank/DDBJ databases">
        <title>Emergence of clinically-relevant ST2 carbapenem-resistant Acinetobacter baumannii strains in hospital sewages in Zhejiang, East of China.</title>
        <authorList>
            <person name="Kaichao C."/>
            <person name="Zhang R."/>
        </authorList>
    </citation>
    <scope>NUCLEOTIDE SEQUENCE</scope>
    <source>
        <strain evidence="2">M-SY-60</strain>
    </source>
</reference>
<dbReference type="EC" id="2.7.7.65" evidence="2"/>